<protein>
    <submittedName>
        <fullName evidence="1">Uncharacterized protein</fullName>
    </submittedName>
</protein>
<organism evidence="1 2">
    <name type="scientific">Parachitinimonas caeni</name>
    <dbReference type="NCBI Taxonomy" id="3031301"/>
    <lineage>
        <taxon>Bacteria</taxon>
        <taxon>Pseudomonadati</taxon>
        <taxon>Pseudomonadota</taxon>
        <taxon>Betaproteobacteria</taxon>
        <taxon>Neisseriales</taxon>
        <taxon>Chitinibacteraceae</taxon>
        <taxon>Parachitinimonas</taxon>
    </lineage>
</organism>
<dbReference type="Proteomes" id="UP001172778">
    <property type="component" value="Unassembled WGS sequence"/>
</dbReference>
<comment type="caution">
    <text evidence="1">The sequence shown here is derived from an EMBL/GenBank/DDBJ whole genome shotgun (WGS) entry which is preliminary data.</text>
</comment>
<name>A0ABT7E4Q6_9NEIS</name>
<keyword evidence="2" id="KW-1185">Reference proteome</keyword>
<proteinExistence type="predicted"/>
<accession>A0ABT7E4Q6</accession>
<evidence type="ECO:0000313" key="1">
    <source>
        <dbReference type="EMBL" id="MDK2127029.1"/>
    </source>
</evidence>
<gene>
    <name evidence="1" type="ORF">PZA18_23600</name>
</gene>
<dbReference type="RefSeq" id="WP_284103348.1">
    <property type="nucleotide sequence ID" value="NZ_JARRAF010000094.1"/>
</dbReference>
<sequence>MNHSELTKIHLKASTGLLVEPDVELLRNFLLSMRNSHFDALLALNALGYAIDFGYFPIESDVFLKVKSWLDLTDCYDLVSECINLIYYKWGWNDLSSVEMLLKFLTPFGCDVQERTLVSAIEAASLFMKNKDTREILLNRLKMLIKYPLISEKSKSLIFEKLGGSDLECNVSSLLGVLDKPSSPSSGGVLLELRKKIFLTSAFDGNFCLVGSLENISDFELVYQDLSNEVLVSAKVHCVDKFGFVVNIRRYCDGKGSDFIFGEGISIKDFKSMKKNLERQYFELLEPYESVY</sequence>
<reference evidence="1" key="1">
    <citation type="submission" date="2023-03" db="EMBL/GenBank/DDBJ databases">
        <title>Chitinimonas shenzhenensis gen. nov., sp. nov., a novel member of family Burkholderiaceae isolated from activated sludge collected in Shen Zhen, China.</title>
        <authorList>
            <person name="Wang X."/>
        </authorList>
    </citation>
    <scope>NUCLEOTIDE SEQUENCE</scope>
    <source>
        <strain evidence="1">DQS-5</strain>
    </source>
</reference>
<evidence type="ECO:0000313" key="2">
    <source>
        <dbReference type="Proteomes" id="UP001172778"/>
    </source>
</evidence>
<dbReference type="EMBL" id="JARRAF010000094">
    <property type="protein sequence ID" value="MDK2127029.1"/>
    <property type="molecule type" value="Genomic_DNA"/>
</dbReference>